<name>A0A6H1ZFA6_9ZZZZ</name>
<evidence type="ECO:0000313" key="2">
    <source>
        <dbReference type="EMBL" id="QJH94797.1"/>
    </source>
</evidence>
<accession>A0A6H1ZFA6</accession>
<evidence type="ECO:0000313" key="1">
    <source>
        <dbReference type="EMBL" id="QJA46593.1"/>
    </source>
</evidence>
<dbReference type="EMBL" id="MT144606">
    <property type="protein sequence ID" value="QJH94797.1"/>
    <property type="molecule type" value="Genomic_DNA"/>
</dbReference>
<gene>
    <name evidence="1" type="ORF">TM448A00456_0033</name>
    <name evidence="2" type="ORF">TM448B00301_0039</name>
</gene>
<reference evidence="1" key="1">
    <citation type="submission" date="2020-03" db="EMBL/GenBank/DDBJ databases">
        <title>The deep terrestrial virosphere.</title>
        <authorList>
            <person name="Holmfeldt K."/>
            <person name="Nilsson E."/>
            <person name="Simone D."/>
            <person name="Lopez-Fernandez M."/>
            <person name="Wu X."/>
            <person name="de Brujin I."/>
            <person name="Lundin D."/>
            <person name="Andersson A."/>
            <person name="Bertilsson S."/>
            <person name="Dopson M."/>
        </authorList>
    </citation>
    <scope>NUCLEOTIDE SEQUENCE</scope>
    <source>
        <strain evidence="1">TM448A00456</strain>
        <strain evidence="2">TM448B00301</strain>
    </source>
</reference>
<protein>
    <submittedName>
        <fullName evidence="1">Uncharacterized protein</fullName>
    </submittedName>
</protein>
<sequence length="415" mass="44920">MSIVDFCGWEMGAIQHEQTTENIAVGAPVADSSRHGSGEFVAAVDVNDSSLSRNLNFADAYCWSSFHFNGVSGGLVDDWNIIARYAVTGGTVYRKIAFKATTVNTVTWAVLDGANAVLVQGSLDYGFVNAHLSRNHWIGFICKRTETTKVVLRIVAWDWVSEAALKDKPDSGRIPHRFLTLISTGDAVHANNWDTWEICSLTSGKGATLAWQCDDAFFGSGQDIPRRYPGVLHTEANANVGAPYNDWEALAGGADSGDWNQWDEIPADDATSYNRSPLAGDQQLSDLGDRASIIDYRGGYALDDQTSPGLRRSLLALGMRLRCSYVADGVNTIDLLYRFGSGAPTNGGTLPAVGAWTSYDFMKILEAGSTYKNKDVDDWEMGAEASGAGVAERRVTTLGAEIAYIKTDPWPALAM</sequence>
<dbReference type="AlphaFoldDB" id="A0A6H1ZFA6"/>
<proteinExistence type="predicted"/>
<organism evidence="1">
    <name type="scientific">viral metagenome</name>
    <dbReference type="NCBI Taxonomy" id="1070528"/>
    <lineage>
        <taxon>unclassified sequences</taxon>
        <taxon>metagenomes</taxon>
        <taxon>organismal metagenomes</taxon>
    </lineage>
</organism>
<dbReference type="EMBL" id="MT144015">
    <property type="protein sequence ID" value="QJA46593.1"/>
    <property type="molecule type" value="Genomic_DNA"/>
</dbReference>